<dbReference type="GO" id="GO:0006508">
    <property type="term" value="P:proteolysis"/>
    <property type="evidence" value="ECO:0007669"/>
    <property type="project" value="UniProtKB-KW"/>
</dbReference>
<evidence type="ECO:0000313" key="8">
    <source>
        <dbReference type="Proteomes" id="UP001595921"/>
    </source>
</evidence>
<comment type="subcellular location">
    <subcellularLocation>
        <location evidence="1">Endomembrane system</location>
    </subcellularLocation>
</comment>
<dbReference type="NCBIfam" id="TIGR02228">
    <property type="entry name" value="sigpep_I_arch"/>
    <property type="match status" value="1"/>
</dbReference>
<dbReference type="InterPro" id="IPR019533">
    <property type="entry name" value="Peptidase_S26"/>
</dbReference>
<dbReference type="InterPro" id="IPR001733">
    <property type="entry name" value="Peptidase_S26B"/>
</dbReference>
<evidence type="ECO:0000313" key="7">
    <source>
        <dbReference type="EMBL" id="MFC4359245.1"/>
    </source>
</evidence>
<dbReference type="Gene3D" id="2.10.109.10">
    <property type="entry name" value="Umud Fragment, subunit A"/>
    <property type="match status" value="1"/>
</dbReference>
<evidence type="ECO:0000256" key="4">
    <source>
        <dbReference type="ARBA" id="ARBA00022989"/>
    </source>
</evidence>
<evidence type="ECO:0000256" key="1">
    <source>
        <dbReference type="ARBA" id="ARBA00004308"/>
    </source>
</evidence>
<dbReference type="RefSeq" id="WP_390208775.1">
    <property type="nucleotide sequence ID" value="NZ_JBHSDS010000008.1"/>
</dbReference>
<keyword evidence="2" id="KW-0645">Protease</keyword>
<name>A0ABD5PF17_9EURY</name>
<keyword evidence="4" id="KW-1133">Transmembrane helix</keyword>
<dbReference type="Pfam" id="PF00717">
    <property type="entry name" value="Peptidase_S24"/>
    <property type="match status" value="1"/>
</dbReference>
<proteinExistence type="predicted"/>
<evidence type="ECO:0000259" key="6">
    <source>
        <dbReference type="Pfam" id="PF00717"/>
    </source>
</evidence>
<reference evidence="7 8" key="1">
    <citation type="journal article" date="2019" name="Int. J. Syst. Evol. Microbiol.">
        <title>The Global Catalogue of Microorganisms (GCM) 10K type strain sequencing project: providing services to taxonomists for standard genome sequencing and annotation.</title>
        <authorList>
            <consortium name="The Broad Institute Genomics Platform"/>
            <consortium name="The Broad Institute Genome Sequencing Center for Infectious Disease"/>
            <person name="Wu L."/>
            <person name="Ma J."/>
        </authorList>
    </citation>
    <scope>NUCLEOTIDE SEQUENCE [LARGE SCALE GENOMIC DNA]</scope>
    <source>
        <strain evidence="7 8">CGMCC 1.12553</strain>
    </source>
</reference>
<sequence>MRLSHRQVAGWIISISVLFGVLLAAPVNWMHPSVEVSGCSMYPALEPGEIVILEPTSTSDLSKGDIVAFRAIGTLVIHRVVEKRNRTVGTKGDLARKQFWFEQRITDSQILGRKLFSIPLPWNPDRQCRTSPPL</sequence>
<keyword evidence="5" id="KW-0472">Membrane</keyword>
<dbReference type="GO" id="GO:0012505">
    <property type="term" value="C:endomembrane system"/>
    <property type="evidence" value="ECO:0007669"/>
    <property type="project" value="UniProtKB-SubCell"/>
</dbReference>
<evidence type="ECO:0000256" key="2">
    <source>
        <dbReference type="ARBA" id="ARBA00022670"/>
    </source>
</evidence>
<dbReference type="AlphaFoldDB" id="A0ABD5PF17"/>
<accession>A0ABD5PF17</accession>
<keyword evidence="3" id="KW-0812">Transmembrane</keyword>
<evidence type="ECO:0000256" key="3">
    <source>
        <dbReference type="ARBA" id="ARBA00022692"/>
    </source>
</evidence>
<protein>
    <submittedName>
        <fullName evidence="7">Signal peptidase I</fullName>
        <ecNumber evidence="7">3.4.21.89</ecNumber>
    </submittedName>
</protein>
<dbReference type="EC" id="3.4.21.89" evidence="7"/>
<dbReference type="GO" id="GO:0009003">
    <property type="term" value="F:signal peptidase activity"/>
    <property type="evidence" value="ECO:0007669"/>
    <property type="project" value="UniProtKB-EC"/>
</dbReference>
<dbReference type="SUPFAM" id="SSF51306">
    <property type="entry name" value="LexA/Signal peptidase"/>
    <property type="match status" value="1"/>
</dbReference>
<dbReference type="InterPro" id="IPR015927">
    <property type="entry name" value="Peptidase_S24_S26A/B/C"/>
</dbReference>
<dbReference type="CDD" id="cd06530">
    <property type="entry name" value="S26_SPase_I"/>
    <property type="match status" value="1"/>
</dbReference>
<dbReference type="Proteomes" id="UP001595921">
    <property type="component" value="Unassembled WGS sequence"/>
</dbReference>
<feature type="domain" description="Peptidase S24/S26A/S26B/S26C" evidence="6">
    <location>
        <begin position="34"/>
        <end position="85"/>
    </location>
</feature>
<comment type="caution">
    <text evidence="7">The sequence shown here is derived from an EMBL/GenBank/DDBJ whole genome shotgun (WGS) entry which is preliminary data.</text>
</comment>
<dbReference type="InterPro" id="IPR036286">
    <property type="entry name" value="LexA/Signal_pep-like_sf"/>
</dbReference>
<gene>
    <name evidence="7" type="ORF">ACFO0N_14965</name>
</gene>
<keyword evidence="7" id="KW-0378">Hydrolase</keyword>
<evidence type="ECO:0000256" key="5">
    <source>
        <dbReference type="ARBA" id="ARBA00023136"/>
    </source>
</evidence>
<dbReference type="EMBL" id="JBHSDS010000008">
    <property type="protein sequence ID" value="MFC4359245.1"/>
    <property type="molecule type" value="Genomic_DNA"/>
</dbReference>
<keyword evidence="8" id="KW-1185">Reference proteome</keyword>
<organism evidence="7 8">
    <name type="scientific">Halobium salinum</name>
    <dbReference type="NCBI Taxonomy" id="1364940"/>
    <lineage>
        <taxon>Archaea</taxon>
        <taxon>Methanobacteriati</taxon>
        <taxon>Methanobacteriota</taxon>
        <taxon>Stenosarchaea group</taxon>
        <taxon>Halobacteria</taxon>
        <taxon>Halobacteriales</taxon>
        <taxon>Haloferacaceae</taxon>
        <taxon>Halobium</taxon>
    </lineage>
</organism>